<feature type="transmembrane region" description="Helical" evidence="3">
    <location>
        <begin position="12"/>
        <end position="37"/>
    </location>
</feature>
<feature type="transmembrane region" description="Helical" evidence="3">
    <location>
        <begin position="119"/>
        <end position="140"/>
    </location>
</feature>
<keyword evidence="6" id="KW-1185">Reference proteome</keyword>
<reference evidence="5 6" key="1">
    <citation type="submission" date="2018-03" db="EMBL/GenBank/DDBJ databases">
        <title>Genomic Encyclopedia of Type Strains, Phase III (KMG-III): the genomes of soil and plant-associated and newly described type strains.</title>
        <authorList>
            <person name="Whitman W."/>
        </authorList>
    </citation>
    <scope>NUCLEOTIDE SEQUENCE [LARGE SCALE GENOMIC DNA]</scope>
    <source>
        <strain evidence="5 6">CGMCC 1.12700</strain>
    </source>
</reference>
<feature type="coiled-coil region" evidence="1">
    <location>
        <begin position="547"/>
        <end position="654"/>
    </location>
</feature>
<feature type="region of interest" description="Disordered" evidence="2">
    <location>
        <begin position="495"/>
        <end position="522"/>
    </location>
</feature>
<dbReference type="InterPro" id="IPR008756">
    <property type="entry name" value="Peptidase_M56"/>
</dbReference>
<keyword evidence="3" id="KW-1133">Transmembrane helix</keyword>
<feature type="transmembrane region" description="Helical" evidence="3">
    <location>
        <begin position="325"/>
        <end position="345"/>
    </location>
</feature>
<sequence>MNEFLLQHQSLLQALGLAMLHSLGQGFILFLVLKIILPLVPGKRANARYLISYTALIALFGGFMYTFFAEWQAAKLAAGFSIQEHITAAPVLAGNADIVSPNGSWQFSLGHYLDTFRRYLPLMALGYAFGISILCCRMIWQLFRVQSLRREVIDPGEQLNQAFLALRGRIGWSHKVVVKLSRKVNVPVVFGHLKPLVLLPVALVSKLDVQQLEAILLHEIGHVRRHDYLFNMIQSAIETLLFFNPFTRWIATNIRLEREHCCDDFVVKHTRQSLPYAYVLLALEEYRSGSLSPAMAADGNSKSPLFNRIKRITTMTSSKQKKQRNLGAVTVLVLVAAMVCFVTAFSQDKKETPVTTPAAAQTASEQAAETGADNDQQAQQNKNKQQKETAGDDDGPANTMTAKEAMDIAKQAMTVANKSMKEIDWNKIRSDAEKASKEIDWDAIGQSLEQAKASIDAIDWNEVRQSVKEAQSSIDWSEVNKAMKEASKEVDKAMKELDSELKKEEGKHSSNLQSRARTEADLAATHERTEEAMRLQNEAIARQDVAIARQRDEIRKQQAAVDDAQRKAQQKQDEAIRRQRAAMDQAQRMARLKQDEALRKQDAAREYGQRMARVKQEEAIRKQEAAIRKQEEAVRRYEDRVRRTEAQQARVDNKSKRESDALVDKLAEMGLVNKAGNFKVHIAKNKLEIDGKEQPEAIAREFRSYMADGKTMTITVSNN</sequence>
<accession>A0A2P8D603</accession>
<feature type="compositionally biased region" description="Low complexity" evidence="2">
    <location>
        <begin position="353"/>
        <end position="383"/>
    </location>
</feature>
<keyword evidence="1" id="KW-0175">Coiled coil</keyword>
<dbReference type="RefSeq" id="WP_146146721.1">
    <property type="nucleotide sequence ID" value="NZ_PYGD01000003.1"/>
</dbReference>
<dbReference type="Proteomes" id="UP000240572">
    <property type="component" value="Unassembled WGS sequence"/>
</dbReference>
<feature type="domain" description="Peptidase M56" evidence="4">
    <location>
        <begin position="123"/>
        <end position="311"/>
    </location>
</feature>
<evidence type="ECO:0000313" key="6">
    <source>
        <dbReference type="Proteomes" id="UP000240572"/>
    </source>
</evidence>
<gene>
    <name evidence="5" type="ORF">B0I18_103214</name>
</gene>
<dbReference type="PANTHER" id="PTHR34978">
    <property type="entry name" value="POSSIBLE SENSOR-TRANSDUCER PROTEIN BLAR"/>
    <property type="match status" value="1"/>
</dbReference>
<organism evidence="5 6">
    <name type="scientific">Taibaiella chishuiensis</name>
    <dbReference type="NCBI Taxonomy" id="1434707"/>
    <lineage>
        <taxon>Bacteria</taxon>
        <taxon>Pseudomonadati</taxon>
        <taxon>Bacteroidota</taxon>
        <taxon>Chitinophagia</taxon>
        <taxon>Chitinophagales</taxon>
        <taxon>Chitinophagaceae</taxon>
        <taxon>Taibaiella</taxon>
    </lineage>
</organism>
<dbReference type="EMBL" id="PYGD01000003">
    <property type="protein sequence ID" value="PSK92637.1"/>
    <property type="molecule type" value="Genomic_DNA"/>
</dbReference>
<dbReference type="Gene3D" id="3.30.2010.10">
    <property type="entry name" value="Metalloproteases ('zincins'), catalytic domain"/>
    <property type="match status" value="1"/>
</dbReference>
<feature type="compositionally biased region" description="Basic and acidic residues" evidence="2">
    <location>
        <begin position="495"/>
        <end position="508"/>
    </location>
</feature>
<feature type="region of interest" description="Disordered" evidence="2">
    <location>
        <begin position="351"/>
        <end position="399"/>
    </location>
</feature>
<evidence type="ECO:0000313" key="5">
    <source>
        <dbReference type="EMBL" id="PSK92637.1"/>
    </source>
</evidence>
<keyword evidence="3" id="KW-0812">Transmembrane</keyword>
<comment type="caution">
    <text evidence="5">The sequence shown here is derived from an EMBL/GenBank/DDBJ whole genome shotgun (WGS) entry which is preliminary data.</text>
</comment>
<evidence type="ECO:0000256" key="1">
    <source>
        <dbReference type="SAM" id="Coils"/>
    </source>
</evidence>
<evidence type="ECO:0000256" key="2">
    <source>
        <dbReference type="SAM" id="MobiDB-lite"/>
    </source>
</evidence>
<name>A0A2P8D603_9BACT</name>
<evidence type="ECO:0000256" key="3">
    <source>
        <dbReference type="SAM" id="Phobius"/>
    </source>
</evidence>
<dbReference type="CDD" id="cd07341">
    <property type="entry name" value="M56_BlaR1_MecR1_like"/>
    <property type="match status" value="1"/>
</dbReference>
<proteinExistence type="predicted"/>
<dbReference type="OrthoDB" id="15218at2"/>
<dbReference type="InterPro" id="IPR052173">
    <property type="entry name" value="Beta-lactam_resp_regulator"/>
</dbReference>
<dbReference type="AlphaFoldDB" id="A0A2P8D603"/>
<evidence type="ECO:0000259" key="4">
    <source>
        <dbReference type="Pfam" id="PF05569"/>
    </source>
</evidence>
<feature type="transmembrane region" description="Helical" evidence="3">
    <location>
        <begin position="49"/>
        <end position="68"/>
    </location>
</feature>
<dbReference type="PANTHER" id="PTHR34978:SF3">
    <property type="entry name" value="SLR0241 PROTEIN"/>
    <property type="match status" value="1"/>
</dbReference>
<protein>
    <submittedName>
        <fullName evidence="5">Beta-lactamase regulating signal transducer with metallopeptidase domain</fullName>
    </submittedName>
</protein>
<dbReference type="Pfam" id="PF05569">
    <property type="entry name" value="Peptidase_M56"/>
    <property type="match status" value="1"/>
</dbReference>
<keyword evidence="3" id="KW-0472">Membrane</keyword>